<protein>
    <submittedName>
        <fullName evidence="7">Threonine/homoserine/homoserine lactone efflux protein</fullName>
    </submittedName>
</protein>
<evidence type="ECO:0000256" key="6">
    <source>
        <dbReference type="SAM" id="Phobius"/>
    </source>
</evidence>
<keyword evidence="2" id="KW-1003">Cell membrane</keyword>
<feature type="transmembrane region" description="Helical" evidence="6">
    <location>
        <begin position="12"/>
        <end position="33"/>
    </location>
</feature>
<comment type="caution">
    <text evidence="7">The sequence shown here is derived from an EMBL/GenBank/DDBJ whole genome shotgun (WGS) entry which is preliminary data.</text>
</comment>
<evidence type="ECO:0000256" key="2">
    <source>
        <dbReference type="ARBA" id="ARBA00022475"/>
    </source>
</evidence>
<dbReference type="GO" id="GO:0005886">
    <property type="term" value="C:plasma membrane"/>
    <property type="evidence" value="ECO:0007669"/>
    <property type="project" value="UniProtKB-SubCell"/>
</dbReference>
<keyword evidence="3 6" id="KW-0812">Transmembrane</keyword>
<reference evidence="7 8" key="1">
    <citation type="submission" date="2019-03" db="EMBL/GenBank/DDBJ databases">
        <title>Genomic Encyclopedia of Type Strains, Phase IV (KMG-V): Genome sequencing to study the core and pangenomes of soil and plant-associated prokaryotes.</title>
        <authorList>
            <person name="Whitman W."/>
        </authorList>
    </citation>
    <scope>NUCLEOTIDE SEQUENCE [LARGE SCALE GENOMIC DNA]</scope>
    <source>
        <strain evidence="7 8">IE4868</strain>
    </source>
</reference>
<dbReference type="EMBL" id="SMBK01000001">
    <property type="protein sequence ID" value="TCU40729.1"/>
    <property type="molecule type" value="Genomic_DNA"/>
</dbReference>
<gene>
    <name evidence="7" type="ORF">EV129_10114</name>
</gene>
<organism evidence="7 8">
    <name type="scientific">Rhizobium azibense</name>
    <dbReference type="NCBI Taxonomy" id="1136135"/>
    <lineage>
        <taxon>Bacteria</taxon>
        <taxon>Pseudomonadati</taxon>
        <taxon>Pseudomonadota</taxon>
        <taxon>Alphaproteobacteria</taxon>
        <taxon>Hyphomicrobiales</taxon>
        <taxon>Rhizobiaceae</taxon>
        <taxon>Rhizobium/Agrobacterium group</taxon>
        <taxon>Rhizobium</taxon>
    </lineage>
</organism>
<evidence type="ECO:0000256" key="3">
    <source>
        <dbReference type="ARBA" id="ARBA00022692"/>
    </source>
</evidence>
<dbReference type="InterPro" id="IPR001123">
    <property type="entry name" value="LeuE-type"/>
</dbReference>
<feature type="transmembrane region" description="Helical" evidence="6">
    <location>
        <begin position="161"/>
        <end position="183"/>
    </location>
</feature>
<feature type="transmembrane region" description="Helical" evidence="6">
    <location>
        <begin position="77"/>
        <end position="94"/>
    </location>
</feature>
<feature type="transmembrane region" description="Helical" evidence="6">
    <location>
        <begin position="195"/>
        <end position="213"/>
    </location>
</feature>
<proteinExistence type="predicted"/>
<name>A0A4R3S0K1_9HYPH</name>
<dbReference type="AlphaFoldDB" id="A0A4R3S0K1"/>
<dbReference type="GO" id="GO:0015171">
    <property type="term" value="F:amino acid transmembrane transporter activity"/>
    <property type="evidence" value="ECO:0007669"/>
    <property type="project" value="TreeGrafter"/>
</dbReference>
<dbReference type="PANTHER" id="PTHR30086:SF21">
    <property type="entry name" value="TRANSPORT PROTEIN"/>
    <property type="match status" value="1"/>
</dbReference>
<sequence>MGLSLSSELHHLLIVYTAYVIAAGSPGPSNMRIMGVAMHNGRRAALILAAGVVSGSIFWGAMAATGVSAVLTRYAEALIVLKIFGGLYLLYLAFKAGKAALASGDQTVSHKGANGAAVSGTELYRRGLLMHLSNPKSILAWIALVTLGLGPNSSWHTLAAILGGCAVLSVTIFCGYAVIFSTAPMVRLYRLARRWIEGVLALFFGVAGLRLLLART</sequence>
<feature type="transmembrane region" description="Helical" evidence="6">
    <location>
        <begin position="45"/>
        <end position="71"/>
    </location>
</feature>
<evidence type="ECO:0000256" key="5">
    <source>
        <dbReference type="ARBA" id="ARBA00023136"/>
    </source>
</evidence>
<comment type="subcellular location">
    <subcellularLocation>
        <location evidence="1">Cell membrane</location>
        <topology evidence="1">Multi-pass membrane protein</topology>
    </subcellularLocation>
</comment>
<evidence type="ECO:0000256" key="1">
    <source>
        <dbReference type="ARBA" id="ARBA00004651"/>
    </source>
</evidence>
<evidence type="ECO:0000313" key="7">
    <source>
        <dbReference type="EMBL" id="TCU40729.1"/>
    </source>
</evidence>
<keyword evidence="5 6" id="KW-0472">Membrane</keyword>
<evidence type="ECO:0000256" key="4">
    <source>
        <dbReference type="ARBA" id="ARBA00022989"/>
    </source>
</evidence>
<dbReference type="PANTHER" id="PTHR30086">
    <property type="entry name" value="ARGININE EXPORTER PROTEIN ARGO"/>
    <property type="match status" value="1"/>
</dbReference>
<keyword evidence="4 6" id="KW-1133">Transmembrane helix</keyword>
<dbReference type="Proteomes" id="UP000295507">
    <property type="component" value="Unassembled WGS sequence"/>
</dbReference>
<accession>A0A4R3S0K1</accession>
<dbReference type="Pfam" id="PF01810">
    <property type="entry name" value="LysE"/>
    <property type="match status" value="1"/>
</dbReference>
<evidence type="ECO:0000313" key="8">
    <source>
        <dbReference type="Proteomes" id="UP000295507"/>
    </source>
</evidence>